<dbReference type="SUPFAM" id="SSF56601">
    <property type="entry name" value="beta-lactamase/transpeptidase-like"/>
    <property type="match status" value="1"/>
</dbReference>
<reference evidence="5" key="1">
    <citation type="submission" date="2019-10" db="EMBL/GenBank/DDBJ databases">
        <title>Antimicrobial potential of Antarctic Bacteria.</title>
        <authorList>
            <person name="Benaud N."/>
            <person name="Edwards R.J."/>
            <person name="Ferrari B.C."/>
        </authorList>
    </citation>
    <scope>NUCLEOTIDE SEQUENCE [LARGE SCALE GENOMIC DNA]</scope>
    <source>
        <strain evidence="5">NBSH44</strain>
    </source>
</reference>
<dbReference type="KEGG" id="sfiy:F0344_17635"/>
<accession>A0A7G7BLI2</accession>
<dbReference type="EMBL" id="CP045702">
    <property type="protein sequence ID" value="QNE76197.1"/>
    <property type="molecule type" value="Genomic_DNA"/>
</dbReference>
<dbReference type="PANTHER" id="PTHR46825">
    <property type="entry name" value="D-ALANYL-D-ALANINE-CARBOXYPEPTIDASE/ENDOPEPTIDASE AMPH"/>
    <property type="match status" value="1"/>
</dbReference>
<evidence type="ECO:0000259" key="2">
    <source>
        <dbReference type="Pfam" id="PF00144"/>
    </source>
</evidence>
<keyword evidence="5" id="KW-1185">Reference proteome</keyword>
<keyword evidence="4" id="KW-0378">Hydrolase</keyword>
<dbReference type="Gene3D" id="3.40.710.10">
    <property type="entry name" value="DD-peptidase/beta-lactamase superfamily"/>
    <property type="match status" value="1"/>
</dbReference>
<dbReference type="InterPro" id="IPR012338">
    <property type="entry name" value="Beta-lactam/transpept-like"/>
</dbReference>
<feature type="region of interest" description="Disordered" evidence="1">
    <location>
        <begin position="1"/>
        <end position="23"/>
    </location>
</feature>
<dbReference type="GO" id="GO:0016787">
    <property type="term" value="F:hydrolase activity"/>
    <property type="evidence" value="ECO:0007669"/>
    <property type="project" value="UniProtKB-KW"/>
</dbReference>
<gene>
    <name evidence="4" type="ORF">F0344_17635</name>
</gene>
<dbReference type="InterPro" id="IPR050491">
    <property type="entry name" value="AmpC-like"/>
</dbReference>
<organism evidence="4 5">
    <name type="scientific">Streptomyces finlayi</name>
    <dbReference type="NCBI Taxonomy" id="67296"/>
    <lineage>
        <taxon>Bacteria</taxon>
        <taxon>Bacillati</taxon>
        <taxon>Actinomycetota</taxon>
        <taxon>Actinomycetes</taxon>
        <taxon>Kitasatosporales</taxon>
        <taxon>Streptomycetaceae</taxon>
        <taxon>Streptomyces</taxon>
    </lineage>
</organism>
<dbReference type="Proteomes" id="UP000515307">
    <property type="component" value="Chromosome"/>
</dbReference>
<name>A0A7G7BLI2_9ACTN</name>
<dbReference type="Pfam" id="PF24491">
    <property type="entry name" value="DUF7586"/>
    <property type="match status" value="1"/>
</dbReference>
<evidence type="ECO:0000313" key="4">
    <source>
        <dbReference type="EMBL" id="QNE76197.1"/>
    </source>
</evidence>
<feature type="domain" description="Beta-lactamase-related" evidence="2">
    <location>
        <begin position="35"/>
        <end position="351"/>
    </location>
</feature>
<evidence type="ECO:0000256" key="1">
    <source>
        <dbReference type="SAM" id="MobiDB-lite"/>
    </source>
</evidence>
<dbReference type="AlphaFoldDB" id="A0A7G7BLI2"/>
<dbReference type="Pfam" id="PF00144">
    <property type="entry name" value="Beta-lactamase"/>
    <property type="match status" value="1"/>
</dbReference>
<dbReference type="InterPro" id="IPR056008">
    <property type="entry name" value="DUF7586"/>
</dbReference>
<dbReference type="RefSeq" id="WP_185299690.1">
    <property type="nucleotide sequence ID" value="NZ_CP045702.1"/>
</dbReference>
<dbReference type="InterPro" id="IPR001466">
    <property type="entry name" value="Beta-lactam-related"/>
</dbReference>
<sequence length="475" mass="50708">MTSFNDSPSDPLGGPGAAPDDELLPGTRRALLHRIATAQAEGRTPSFVAAVQREGRTVWNGARSCVEGHDPDADTQYRIGSLTKTFTAVLVLRLRDEGVLDLDDPVEKYLPGTGVGDVTVFQLLGHSAGLAAESPAPWWERTPGAVRPELADVLGDRPKTQPTGRGHHYSNPGYTLLGALVEAVRGASWAEVLRQEILEPLGMHRTSTQPVPPHAGGWAVHPWADVMLTEPAEDLGLMAPAGQLWSTTADLLRFAAFLAAGDEKVLGAESVREMRVPSASLPADDWDSAYGLGLQVVRRDGRTLVGHTGSLPGFLAALWVCVEEGVAAVALTNATSGPLVSAVAADLVRIVADAEPRIPAPWRPLPEIDPELLALTGPWYWGTYAYVLKVAADRDVELQPLRGTGRGARFRSRSDGTWTGLDGYYEGETLRVVRNSEGAVDHLDLGSFAFTREPYDPGAAVPGGVDPEGWRGLAI</sequence>
<evidence type="ECO:0000313" key="5">
    <source>
        <dbReference type="Proteomes" id="UP000515307"/>
    </source>
</evidence>
<evidence type="ECO:0000259" key="3">
    <source>
        <dbReference type="Pfam" id="PF24491"/>
    </source>
</evidence>
<proteinExistence type="predicted"/>
<feature type="domain" description="DUF7586" evidence="3">
    <location>
        <begin position="369"/>
        <end position="452"/>
    </location>
</feature>
<protein>
    <submittedName>
        <fullName evidence="4">Serine hydrolase</fullName>
    </submittedName>
</protein>
<dbReference type="PANTHER" id="PTHR46825:SF7">
    <property type="entry name" value="D-ALANYL-D-ALANINE CARBOXYPEPTIDASE"/>
    <property type="match status" value="1"/>
</dbReference>